<dbReference type="GO" id="GO:0020037">
    <property type="term" value="F:heme binding"/>
    <property type="evidence" value="ECO:0007669"/>
    <property type="project" value="InterPro"/>
</dbReference>
<dbReference type="CTD" id="20240862"/>
<keyword evidence="3" id="KW-0408">Iron</keyword>
<evidence type="ECO:0000256" key="2">
    <source>
        <dbReference type="ARBA" id="ARBA00022723"/>
    </source>
</evidence>
<evidence type="ECO:0000313" key="4">
    <source>
        <dbReference type="EMBL" id="ESO84724.1"/>
    </source>
</evidence>
<comment type="similarity">
    <text evidence="1">Belongs to the indoleamine 2,3-dioxygenase family.</text>
</comment>
<dbReference type="GO" id="GO:0033754">
    <property type="term" value="F:indoleamine 2,3-dioxygenase activity"/>
    <property type="evidence" value="ECO:0007669"/>
    <property type="project" value="TreeGrafter"/>
</dbReference>
<dbReference type="InterPro" id="IPR037217">
    <property type="entry name" value="Trp/Indoleamine_2_3_dOase-like"/>
</dbReference>
<dbReference type="AlphaFoldDB" id="V4B7V1"/>
<evidence type="ECO:0000256" key="3">
    <source>
        <dbReference type="ARBA" id="ARBA00023004"/>
    </source>
</evidence>
<keyword evidence="2" id="KW-0479">Metal-binding</keyword>
<dbReference type="PANTHER" id="PTHR28657">
    <property type="entry name" value="INDOLEAMINE 2,3-DIOXYGENASE"/>
    <property type="match status" value="1"/>
</dbReference>
<organism evidence="4 5">
    <name type="scientific">Lottia gigantea</name>
    <name type="common">Giant owl limpet</name>
    <dbReference type="NCBI Taxonomy" id="225164"/>
    <lineage>
        <taxon>Eukaryota</taxon>
        <taxon>Metazoa</taxon>
        <taxon>Spiralia</taxon>
        <taxon>Lophotrochozoa</taxon>
        <taxon>Mollusca</taxon>
        <taxon>Gastropoda</taxon>
        <taxon>Patellogastropoda</taxon>
        <taxon>Lottioidea</taxon>
        <taxon>Lottiidae</taxon>
        <taxon>Lottia</taxon>
    </lineage>
</organism>
<dbReference type="PANTHER" id="PTHR28657:SF5">
    <property type="entry name" value="INDOLEAMINE 2,3-DIOXYGENASE"/>
    <property type="match status" value="1"/>
</dbReference>
<name>V4B7V1_LOTGI</name>
<proteinExistence type="inferred from homology"/>
<dbReference type="RefSeq" id="XP_009064526.1">
    <property type="nucleotide sequence ID" value="XM_009066278.1"/>
</dbReference>
<dbReference type="Proteomes" id="UP000030746">
    <property type="component" value="Unassembled WGS sequence"/>
</dbReference>
<dbReference type="Pfam" id="PF01231">
    <property type="entry name" value="IDO"/>
    <property type="match status" value="1"/>
</dbReference>
<dbReference type="GO" id="GO:0019441">
    <property type="term" value="P:L-tryptophan catabolic process to kynurenine"/>
    <property type="evidence" value="ECO:0007669"/>
    <property type="project" value="InterPro"/>
</dbReference>
<dbReference type="GO" id="GO:0004833">
    <property type="term" value="F:L-tryptophan 2,3-dioxygenase activity"/>
    <property type="evidence" value="ECO:0007669"/>
    <property type="project" value="TreeGrafter"/>
</dbReference>
<evidence type="ECO:0000256" key="1">
    <source>
        <dbReference type="ARBA" id="ARBA00007119"/>
    </source>
</evidence>
<dbReference type="EMBL" id="KB203412">
    <property type="protein sequence ID" value="ESO84724.1"/>
    <property type="molecule type" value="Genomic_DNA"/>
</dbReference>
<dbReference type="SUPFAM" id="SSF140959">
    <property type="entry name" value="Indolic compounds 2,3-dioxygenase-like"/>
    <property type="match status" value="1"/>
</dbReference>
<dbReference type="GO" id="GO:0046872">
    <property type="term" value="F:metal ion binding"/>
    <property type="evidence" value="ECO:0007669"/>
    <property type="project" value="UniProtKB-KW"/>
</dbReference>
<dbReference type="KEGG" id="lgi:LOTGIDRAFT_168388"/>
<dbReference type="GeneID" id="20240862"/>
<dbReference type="OrthoDB" id="10262710at2759"/>
<dbReference type="InterPro" id="IPR000898">
    <property type="entry name" value="Indolamine_dOase"/>
</dbReference>
<dbReference type="GO" id="GO:0034354">
    <property type="term" value="P:'de novo' NAD+ biosynthetic process from L-tryptophan"/>
    <property type="evidence" value="ECO:0007669"/>
    <property type="project" value="TreeGrafter"/>
</dbReference>
<evidence type="ECO:0000313" key="5">
    <source>
        <dbReference type="Proteomes" id="UP000030746"/>
    </source>
</evidence>
<dbReference type="HOGENOM" id="CLU_1817992_0_0_1"/>
<sequence length="142" mass="16254">MSSVKACDMKLVDYDISPKIGFLLEDPLMSELDDNQLISYKELRLAHTQLSCIGSGYIWQNGPTGTPDMIPRCLAVPWYNVSKKICLNPILHYPSLILNNYTIINPDKPFSVQQIRLQGFKEFNVNPTRIHPIPQSFFLRLT</sequence>
<protein>
    <submittedName>
        <fullName evidence="4">Uncharacterized protein</fullName>
    </submittedName>
</protein>
<reference evidence="4 5" key="1">
    <citation type="journal article" date="2013" name="Nature">
        <title>Insights into bilaterian evolution from three spiralian genomes.</title>
        <authorList>
            <person name="Simakov O."/>
            <person name="Marletaz F."/>
            <person name="Cho S.J."/>
            <person name="Edsinger-Gonzales E."/>
            <person name="Havlak P."/>
            <person name="Hellsten U."/>
            <person name="Kuo D.H."/>
            <person name="Larsson T."/>
            <person name="Lv J."/>
            <person name="Arendt D."/>
            <person name="Savage R."/>
            <person name="Osoegawa K."/>
            <person name="de Jong P."/>
            <person name="Grimwood J."/>
            <person name="Chapman J.A."/>
            <person name="Shapiro H."/>
            <person name="Aerts A."/>
            <person name="Otillar R.P."/>
            <person name="Terry A.Y."/>
            <person name="Boore J.L."/>
            <person name="Grigoriev I.V."/>
            <person name="Lindberg D.R."/>
            <person name="Seaver E.C."/>
            <person name="Weisblat D.A."/>
            <person name="Putnam N.H."/>
            <person name="Rokhsar D.S."/>
        </authorList>
    </citation>
    <scope>NUCLEOTIDE SEQUENCE [LARGE SCALE GENOMIC DNA]</scope>
</reference>
<dbReference type="OMA" id="ALPRNIC"/>
<keyword evidence="5" id="KW-1185">Reference proteome</keyword>
<gene>
    <name evidence="4" type="ORF">LOTGIDRAFT_168388</name>
</gene>
<dbReference type="GO" id="GO:0005737">
    <property type="term" value="C:cytoplasm"/>
    <property type="evidence" value="ECO:0007669"/>
    <property type="project" value="TreeGrafter"/>
</dbReference>
<accession>V4B7V1</accession>